<evidence type="ECO:0000313" key="4">
    <source>
        <dbReference type="Proteomes" id="UP000515162"/>
    </source>
</evidence>
<evidence type="ECO:0000313" key="5">
    <source>
        <dbReference type="RefSeq" id="XP_033167303.1"/>
    </source>
</evidence>
<accession>A0A6P8KEM0</accession>
<evidence type="ECO:0000256" key="2">
    <source>
        <dbReference type="ARBA" id="ARBA00023140"/>
    </source>
</evidence>
<keyword evidence="4" id="KW-1185">Reference proteome</keyword>
<reference evidence="5" key="1">
    <citation type="submission" date="2025-08" db="UniProtKB">
        <authorList>
            <consortium name="RefSeq"/>
        </authorList>
    </citation>
    <scope>IDENTIFICATION</scope>
    <source>
        <strain evidence="5">Mau12</strain>
        <tissue evidence="5">Whole Body</tissue>
    </source>
</reference>
<dbReference type="Pfam" id="PF05648">
    <property type="entry name" value="PEX11"/>
    <property type="match status" value="1"/>
</dbReference>
<evidence type="ECO:0000256" key="1">
    <source>
        <dbReference type="ARBA" id="ARBA00023136"/>
    </source>
</evidence>
<dbReference type="Proteomes" id="UP000515162">
    <property type="component" value="Chromosome 3R"/>
</dbReference>
<evidence type="ECO:0000256" key="3">
    <source>
        <dbReference type="ARBA" id="ARBA00046271"/>
    </source>
</evidence>
<organism evidence="4 5">
    <name type="scientific">Drosophila mauritiana</name>
    <name type="common">Fruit fly</name>
    <dbReference type="NCBI Taxonomy" id="7226"/>
    <lineage>
        <taxon>Eukaryota</taxon>
        <taxon>Metazoa</taxon>
        <taxon>Ecdysozoa</taxon>
        <taxon>Arthropoda</taxon>
        <taxon>Hexapoda</taxon>
        <taxon>Insecta</taxon>
        <taxon>Pterygota</taxon>
        <taxon>Neoptera</taxon>
        <taxon>Endopterygota</taxon>
        <taxon>Diptera</taxon>
        <taxon>Brachycera</taxon>
        <taxon>Muscomorpha</taxon>
        <taxon>Ephydroidea</taxon>
        <taxon>Drosophilidae</taxon>
        <taxon>Drosophila</taxon>
        <taxon>Sophophora</taxon>
    </lineage>
</organism>
<protein>
    <submittedName>
        <fullName evidence="5">Peroxisomal membrane protein 11C isoform X1</fullName>
    </submittedName>
</protein>
<dbReference type="AlphaFoldDB" id="A0A6P8KEM0"/>
<dbReference type="GO" id="GO:0016559">
    <property type="term" value="P:peroxisome fission"/>
    <property type="evidence" value="ECO:0007669"/>
    <property type="project" value="InterPro"/>
</dbReference>
<name>A0A6P8KEM0_DROMA</name>
<dbReference type="PANTHER" id="PTHR20990">
    <property type="entry name" value="PEROXISOMAL BIOGENESIS FACTOR 11"/>
    <property type="match status" value="1"/>
</dbReference>
<keyword evidence="1" id="KW-0472">Membrane</keyword>
<dbReference type="RefSeq" id="XP_033167303.1">
    <property type="nucleotide sequence ID" value="XM_033311412.1"/>
</dbReference>
<keyword evidence="2" id="KW-0576">Peroxisome</keyword>
<dbReference type="PANTHER" id="PTHR20990:SF1">
    <property type="entry name" value="PEROXISOMAL MEMBRANE PROTEIN 11C"/>
    <property type="match status" value="1"/>
</dbReference>
<dbReference type="InterPro" id="IPR008733">
    <property type="entry name" value="PEX11"/>
</dbReference>
<comment type="subcellular location">
    <subcellularLocation>
        <location evidence="3">Peroxisome membrane</location>
    </subcellularLocation>
</comment>
<dbReference type="InterPro" id="IPR026510">
    <property type="entry name" value="PEX11C_met"/>
</dbReference>
<sequence>MVALVWGSRTRKPTAVWTLPYFFLIRNGLCVSLSAYQSQFGGDRVKIMLNTIAGKPLSRCQIKRIIRYERKVMKALCYSAKLVAGYHAKRNPDLAKRYATASSRISGARATLRLIDDIPMIQYALEYGLGENEPDRVMQVLGVTANIVDFLYYPIEKVCWLAEHKIVDVKNADNWDNVNSIFWVLSVYLNLMRTMRNFSLNQEKLNRTNNINELDVKTLTKHRLEMVSIVRISLDFVHAVSTLPKGYLWGGKLSTLQVGAIGTLSAGLGIYQIFAKRRLNK</sequence>
<proteinExistence type="predicted"/>
<dbReference type="GeneID" id="117145677"/>
<gene>
    <name evidence="5" type="primary">LOC117145677</name>
</gene>
<dbReference type="CTD" id="42751"/>
<dbReference type="GO" id="GO:0005778">
    <property type="term" value="C:peroxisomal membrane"/>
    <property type="evidence" value="ECO:0007669"/>
    <property type="project" value="UniProtKB-SubCell"/>
</dbReference>